<comment type="cofactor">
    <cofactor evidence="1">
        <name>Mg(2+)</name>
        <dbReference type="ChEBI" id="CHEBI:18420"/>
    </cofactor>
</comment>
<keyword evidence="9" id="KW-0233">DNA recombination</keyword>
<dbReference type="PANTHER" id="PTHR13451">
    <property type="entry name" value="CLASS II CROSSOVER JUNCTION ENDONUCLEASE MUS81"/>
    <property type="match status" value="1"/>
</dbReference>
<protein>
    <recommendedName>
        <fullName evidence="11">ERCC4 domain-containing protein</fullName>
    </recommendedName>
</protein>
<dbReference type="InterPro" id="IPR033309">
    <property type="entry name" value="Mus81"/>
</dbReference>
<organism evidence="12">
    <name type="scientific">viral metagenome</name>
    <dbReference type="NCBI Taxonomy" id="1070528"/>
    <lineage>
        <taxon>unclassified sequences</taxon>
        <taxon>metagenomes</taxon>
        <taxon>organismal metagenomes</taxon>
    </lineage>
</organism>
<evidence type="ECO:0000256" key="1">
    <source>
        <dbReference type="ARBA" id="ARBA00001946"/>
    </source>
</evidence>
<dbReference type="Gene3D" id="3.40.50.10130">
    <property type="match status" value="1"/>
</dbReference>
<evidence type="ECO:0000259" key="11">
    <source>
        <dbReference type="SMART" id="SM00891"/>
    </source>
</evidence>
<feature type="domain" description="ERCC4" evidence="11">
    <location>
        <begin position="2"/>
        <end position="96"/>
    </location>
</feature>
<evidence type="ECO:0000256" key="8">
    <source>
        <dbReference type="ARBA" id="ARBA00022842"/>
    </source>
</evidence>
<evidence type="ECO:0000256" key="4">
    <source>
        <dbReference type="ARBA" id="ARBA00022723"/>
    </source>
</evidence>
<keyword evidence="10" id="KW-0234">DNA repair</keyword>
<sequence>MIIKLDFREKELEEKITELQYVDEKYGKIKLIKENLPLGDIIICDDSGKELVIVERKTIRDLASSIRDGRYKEQSYRLNNCNLHNHSIYYLIEGNILTFKPSRYGRQPVTWKAIISSLTSISYNKGFSIYKSINCLESAMWLLQMTDKLSRTKEKYFYLNENIKTNGSSDYVAVSKRVKKDNINENNIGAIMLSQIPGVSTASATVIMNKYKNIDILIDALRKNEKALNDITTLTKSGKPRKITKTCCSNVYNYLISDSVKSIDVLND</sequence>
<keyword evidence="8" id="KW-0460">Magnesium</keyword>
<evidence type="ECO:0000256" key="10">
    <source>
        <dbReference type="ARBA" id="ARBA00023204"/>
    </source>
</evidence>
<comment type="similarity">
    <text evidence="2">Belongs to the XPF family.</text>
</comment>
<dbReference type="EMBL" id="MN740370">
    <property type="protein sequence ID" value="QHU03138.1"/>
    <property type="molecule type" value="Genomic_DNA"/>
</dbReference>
<dbReference type="SMART" id="SM00891">
    <property type="entry name" value="ERCC4"/>
    <property type="match status" value="1"/>
</dbReference>
<proteinExistence type="inferred from homology"/>
<evidence type="ECO:0000256" key="7">
    <source>
        <dbReference type="ARBA" id="ARBA00022801"/>
    </source>
</evidence>
<dbReference type="Pfam" id="PF02732">
    <property type="entry name" value="ERCC4"/>
    <property type="match status" value="1"/>
</dbReference>
<reference evidence="12" key="1">
    <citation type="journal article" date="2020" name="Nature">
        <title>Giant virus diversity and host interactions through global metagenomics.</title>
        <authorList>
            <person name="Schulz F."/>
            <person name="Roux S."/>
            <person name="Paez-Espino D."/>
            <person name="Jungbluth S."/>
            <person name="Walsh D.A."/>
            <person name="Denef V.J."/>
            <person name="McMahon K.D."/>
            <person name="Konstantinidis K.T."/>
            <person name="Eloe-Fadrosh E.A."/>
            <person name="Kyrpides N.C."/>
            <person name="Woyke T."/>
        </authorList>
    </citation>
    <scope>NUCLEOTIDE SEQUENCE</scope>
    <source>
        <strain evidence="12">GVMAG-M-3300025890-48</strain>
    </source>
</reference>
<evidence type="ECO:0000256" key="5">
    <source>
        <dbReference type="ARBA" id="ARBA00022759"/>
    </source>
</evidence>
<evidence type="ECO:0000256" key="6">
    <source>
        <dbReference type="ARBA" id="ARBA00022763"/>
    </source>
</evidence>
<dbReference type="GO" id="GO:0048476">
    <property type="term" value="C:Holliday junction resolvase complex"/>
    <property type="evidence" value="ECO:0007669"/>
    <property type="project" value="TreeGrafter"/>
</dbReference>
<dbReference type="GO" id="GO:0003677">
    <property type="term" value="F:DNA binding"/>
    <property type="evidence" value="ECO:0007669"/>
    <property type="project" value="InterPro"/>
</dbReference>
<keyword evidence="6" id="KW-0227">DNA damage</keyword>
<dbReference type="GO" id="GO:0000712">
    <property type="term" value="P:resolution of meiotic recombination intermediates"/>
    <property type="evidence" value="ECO:0007669"/>
    <property type="project" value="TreeGrafter"/>
</dbReference>
<dbReference type="InterPro" id="IPR042530">
    <property type="entry name" value="EME1/EME2_C"/>
</dbReference>
<dbReference type="InterPro" id="IPR011335">
    <property type="entry name" value="Restrct_endonuc-II-like"/>
</dbReference>
<dbReference type="InterPro" id="IPR006166">
    <property type="entry name" value="ERCC4_domain"/>
</dbReference>
<dbReference type="GO" id="GO:0005634">
    <property type="term" value="C:nucleus"/>
    <property type="evidence" value="ECO:0007669"/>
    <property type="project" value="TreeGrafter"/>
</dbReference>
<dbReference type="GO" id="GO:0048257">
    <property type="term" value="F:3'-flap endonuclease activity"/>
    <property type="evidence" value="ECO:0007669"/>
    <property type="project" value="TreeGrafter"/>
</dbReference>
<keyword evidence="3" id="KW-0540">Nuclease</keyword>
<evidence type="ECO:0000256" key="3">
    <source>
        <dbReference type="ARBA" id="ARBA00022722"/>
    </source>
</evidence>
<keyword evidence="5" id="KW-0255">Endonuclease</keyword>
<dbReference type="GO" id="GO:0006308">
    <property type="term" value="P:DNA catabolic process"/>
    <property type="evidence" value="ECO:0007669"/>
    <property type="project" value="InterPro"/>
</dbReference>
<evidence type="ECO:0000256" key="9">
    <source>
        <dbReference type="ARBA" id="ARBA00023172"/>
    </source>
</evidence>
<dbReference type="GO" id="GO:0031573">
    <property type="term" value="P:mitotic intra-S DNA damage checkpoint signaling"/>
    <property type="evidence" value="ECO:0007669"/>
    <property type="project" value="TreeGrafter"/>
</dbReference>
<dbReference type="GO" id="GO:0008821">
    <property type="term" value="F:crossover junction DNA endonuclease activity"/>
    <property type="evidence" value="ECO:0007669"/>
    <property type="project" value="InterPro"/>
</dbReference>
<keyword evidence="4" id="KW-0479">Metal-binding</keyword>
<dbReference type="Gene3D" id="1.10.150.670">
    <property type="entry name" value="Crossover junction endonuclease EME1, DNA-binding domain"/>
    <property type="match status" value="1"/>
</dbReference>
<keyword evidence="7" id="KW-0378">Hydrolase</keyword>
<dbReference type="GO" id="GO:0046872">
    <property type="term" value="F:metal ion binding"/>
    <property type="evidence" value="ECO:0007669"/>
    <property type="project" value="UniProtKB-KW"/>
</dbReference>
<accession>A0A6C0JH89</accession>
<dbReference type="AlphaFoldDB" id="A0A6C0JH89"/>
<dbReference type="SUPFAM" id="SSF52980">
    <property type="entry name" value="Restriction endonuclease-like"/>
    <property type="match status" value="1"/>
</dbReference>
<evidence type="ECO:0000256" key="2">
    <source>
        <dbReference type="ARBA" id="ARBA00010015"/>
    </source>
</evidence>
<evidence type="ECO:0000313" key="12">
    <source>
        <dbReference type="EMBL" id="QHU03138.1"/>
    </source>
</evidence>
<name>A0A6C0JH89_9ZZZZ</name>
<dbReference type="GO" id="GO:0000727">
    <property type="term" value="P:double-strand break repair via break-induced replication"/>
    <property type="evidence" value="ECO:0007669"/>
    <property type="project" value="TreeGrafter"/>
</dbReference>
<dbReference type="PANTHER" id="PTHR13451:SF0">
    <property type="entry name" value="CROSSOVER JUNCTION ENDONUCLEASE MUS81"/>
    <property type="match status" value="1"/>
</dbReference>